<accession>A0A084AVI7</accession>
<dbReference type="PANTHER" id="PTHR24173:SF74">
    <property type="entry name" value="ANKYRIN REPEAT DOMAIN-CONTAINING PROTEIN 16"/>
    <property type="match status" value="1"/>
</dbReference>
<feature type="transmembrane region" description="Helical" evidence="4">
    <location>
        <begin position="335"/>
        <end position="356"/>
    </location>
</feature>
<evidence type="ECO:0000313" key="6">
    <source>
        <dbReference type="Proteomes" id="UP000028045"/>
    </source>
</evidence>
<keyword evidence="2 3" id="KW-0040">ANK repeat</keyword>
<dbReference type="InterPro" id="IPR002110">
    <property type="entry name" value="Ankyrin_rpt"/>
</dbReference>
<reference evidence="5 6" key="1">
    <citation type="journal article" date="2014" name="BMC Genomics">
        <title>Comparative genome sequencing reveals chemotype-specific gene clusters in the toxigenic black mold Stachybotrys.</title>
        <authorList>
            <person name="Semeiks J."/>
            <person name="Borek D."/>
            <person name="Otwinowski Z."/>
            <person name="Grishin N.V."/>
        </authorList>
    </citation>
    <scope>NUCLEOTIDE SEQUENCE [LARGE SCALE GENOMIC DNA]</scope>
    <source>
        <strain evidence="6">CBS 109288 / IBT 7711</strain>
    </source>
</reference>
<evidence type="ECO:0000313" key="5">
    <source>
        <dbReference type="EMBL" id="KEY69316.1"/>
    </source>
</evidence>
<dbReference type="Gene3D" id="1.25.40.20">
    <property type="entry name" value="Ankyrin repeat-containing domain"/>
    <property type="match status" value="1"/>
</dbReference>
<dbReference type="PANTHER" id="PTHR24173">
    <property type="entry name" value="ANKYRIN REPEAT CONTAINING"/>
    <property type="match status" value="1"/>
</dbReference>
<keyword evidence="6" id="KW-1185">Reference proteome</keyword>
<dbReference type="HOGENOM" id="CLU_022088_1_0_1"/>
<dbReference type="SMART" id="SM00248">
    <property type="entry name" value="ANK"/>
    <property type="match status" value="4"/>
</dbReference>
<keyword evidence="4" id="KW-0812">Transmembrane</keyword>
<gene>
    <name evidence="5" type="ORF">S7711_08388</name>
</gene>
<keyword evidence="1" id="KW-0677">Repeat</keyword>
<dbReference type="EMBL" id="KL648533">
    <property type="protein sequence ID" value="KEY69316.1"/>
    <property type="molecule type" value="Genomic_DNA"/>
</dbReference>
<evidence type="ECO:0000256" key="2">
    <source>
        <dbReference type="ARBA" id="ARBA00023043"/>
    </source>
</evidence>
<sequence length="458" mass="51155">MNSSSHPLPAYTVTSDDPLYRRVEQATTLKLPILHAPPRSQGHTTYTPADKDPLAHLDSLPSEIVEAFYNAIRSGQDDLVNHFIARGFVSPDVTSCMGETPLLAAVASGSLPMVSTIMALGGTVNAFGQSQVPKSSHHLGVEYSERTPLQLAAENGNLAIVRALMEDYGADDTLIAPDGALALRLAAENGHREVVEYLPVRRGGAWLRWQTAHEREMRIMRRALHRIYEVVKLFIWRLPRFFIYTIPKEVVWKRRHRIAAWCKRLPRRIMEHAILLPVHVQKATEVATKFIKKMPENTRRLLEAIGRAIVAIPGVIQIIIVWIGKRMKSVGASMLNIILKLLSLLHTLTALVASFLGRVTLSDAWNGFCNLTRAMVLDLPKSLWSFVATFGKMAYKALGDLLGTFGKVMWYIGQALIDLVKYVPKKLAQAVAAMGRSFHKAGQEVRVYYNPKMVQSIQ</sequence>
<dbReference type="PROSITE" id="PS50088">
    <property type="entry name" value="ANK_REPEAT"/>
    <property type="match status" value="2"/>
</dbReference>
<dbReference type="PROSITE" id="PS50297">
    <property type="entry name" value="ANK_REP_REGION"/>
    <property type="match status" value="1"/>
</dbReference>
<evidence type="ECO:0000256" key="3">
    <source>
        <dbReference type="PROSITE-ProRule" id="PRU00023"/>
    </source>
</evidence>
<dbReference type="InterPro" id="IPR036770">
    <property type="entry name" value="Ankyrin_rpt-contain_sf"/>
</dbReference>
<feature type="repeat" description="ANK" evidence="3">
    <location>
        <begin position="144"/>
        <end position="166"/>
    </location>
</feature>
<evidence type="ECO:0000256" key="1">
    <source>
        <dbReference type="ARBA" id="ARBA00022737"/>
    </source>
</evidence>
<name>A0A084AVI7_STACB</name>
<feature type="transmembrane region" description="Helical" evidence="4">
    <location>
        <begin position="304"/>
        <end position="323"/>
    </location>
</feature>
<proteinExistence type="predicted"/>
<organism evidence="5 6">
    <name type="scientific">Stachybotrys chartarum (strain CBS 109288 / IBT 7711)</name>
    <name type="common">Toxic black mold</name>
    <name type="synonym">Stilbospora chartarum</name>
    <dbReference type="NCBI Taxonomy" id="1280523"/>
    <lineage>
        <taxon>Eukaryota</taxon>
        <taxon>Fungi</taxon>
        <taxon>Dikarya</taxon>
        <taxon>Ascomycota</taxon>
        <taxon>Pezizomycotina</taxon>
        <taxon>Sordariomycetes</taxon>
        <taxon>Hypocreomycetidae</taxon>
        <taxon>Hypocreales</taxon>
        <taxon>Stachybotryaceae</taxon>
        <taxon>Stachybotrys</taxon>
    </lineage>
</organism>
<dbReference type="OrthoDB" id="4772757at2759"/>
<protein>
    <submittedName>
        <fullName evidence="5">Uncharacterized protein</fullName>
    </submittedName>
</protein>
<dbReference type="Proteomes" id="UP000028045">
    <property type="component" value="Unassembled WGS sequence"/>
</dbReference>
<dbReference type="Pfam" id="PF12796">
    <property type="entry name" value="Ank_2"/>
    <property type="match status" value="1"/>
</dbReference>
<feature type="repeat" description="ANK" evidence="3">
    <location>
        <begin position="97"/>
        <end position="129"/>
    </location>
</feature>
<dbReference type="SUPFAM" id="SSF48403">
    <property type="entry name" value="Ankyrin repeat"/>
    <property type="match status" value="1"/>
</dbReference>
<keyword evidence="4" id="KW-1133">Transmembrane helix</keyword>
<dbReference type="AlphaFoldDB" id="A0A084AVI7"/>
<keyword evidence="4" id="KW-0472">Membrane</keyword>
<evidence type="ECO:0000256" key="4">
    <source>
        <dbReference type="SAM" id="Phobius"/>
    </source>
</evidence>